<dbReference type="AlphaFoldDB" id="A0A418WUT0"/>
<dbReference type="Proteomes" id="UP000284605">
    <property type="component" value="Unassembled WGS sequence"/>
</dbReference>
<sequence length="119" mass="13171">MSHLLSKHGISDFEWFRATVNEAQSDPVGMWSMIRAGREGFALNGGELEDFVRRFVVEMITAGAVPIKGDKKAPFGWSPVPRYGGEPAKVADSLIGEWQESKSDPGLDGIWFAFPSVWK</sequence>
<gene>
    <name evidence="1" type="ORF">D3874_03590</name>
</gene>
<proteinExistence type="predicted"/>
<keyword evidence="2" id="KW-1185">Reference proteome</keyword>
<protein>
    <submittedName>
        <fullName evidence="1">Uncharacterized protein</fullName>
    </submittedName>
</protein>
<reference evidence="1 2" key="1">
    <citation type="submission" date="2018-09" db="EMBL/GenBank/DDBJ databases">
        <authorList>
            <person name="Zhu H."/>
        </authorList>
    </citation>
    <scope>NUCLEOTIDE SEQUENCE [LARGE SCALE GENOMIC DNA]</scope>
    <source>
        <strain evidence="1 2">K1W22B-8</strain>
    </source>
</reference>
<evidence type="ECO:0000313" key="2">
    <source>
        <dbReference type="Proteomes" id="UP000284605"/>
    </source>
</evidence>
<name>A0A418WUT0_9PROT</name>
<accession>A0A418WUT0</accession>
<dbReference type="EMBL" id="QYUK01000008">
    <property type="protein sequence ID" value="RJF94907.1"/>
    <property type="molecule type" value="Genomic_DNA"/>
</dbReference>
<comment type="caution">
    <text evidence="1">The sequence shown here is derived from an EMBL/GenBank/DDBJ whole genome shotgun (WGS) entry which is preliminary data.</text>
</comment>
<organism evidence="1 2">
    <name type="scientific">Oleomonas cavernae</name>
    <dbReference type="NCBI Taxonomy" id="2320859"/>
    <lineage>
        <taxon>Bacteria</taxon>
        <taxon>Pseudomonadati</taxon>
        <taxon>Pseudomonadota</taxon>
        <taxon>Alphaproteobacteria</taxon>
        <taxon>Acetobacterales</taxon>
        <taxon>Acetobacteraceae</taxon>
        <taxon>Oleomonas</taxon>
    </lineage>
</organism>
<dbReference type="RefSeq" id="WP_147385511.1">
    <property type="nucleotide sequence ID" value="NZ_QYUK01000008.1"/>
</dbReference>
<dbReference type="OrthoDB" id="8018893at2"/>
<evidence type="ECO:0000313" key="1">
    <source>
        <dbReference type="EMBL" id="RJF94907.1"/>
    </source>
</evidence>